<feature type="domain" description="CMP/dCMP-type deaminase" evidence="16">
    <location>
        <begin position="3"/>
        <end position="132"/>
    </location>
</feature>
<evidence type="ECO:0000256" key="1">
    <source>
        <dbReference type="ARBA" id="ARBA00001947"/>
    </source>
</evidence>
<dbReference type="AlphaFoldDB" id="E1X665"/>
<dbReference type="InterPro" id="IPR016193">
    <property type="entry name" value="Cytidine_deaminase-like"/>
</dbReference>
<evidence type="ECO:0000256" key="2">
    <source>
        <dbReference type="ARBA" id="ARBA00003949"/>
    </source>
</evidence>
<feature type="binding site" evidence="14">
    <location>
        <position position="90"/>
    </location>
    <ligand>
        <name>Zn(2+)</name>
        <dbReference type="ChEBI" id="CHEBI:29105"/>
        <note>catalytic</note>
    </ligand>
</feature>
<dbReference type="GO" id="GO:0072527">
    <property type="term" value="P:pyrimidine-containing compound metabolic process"/>
    <property type="evidence" value="ECO:0007669"/>
    <property type="project" value="UniProtKB-ARBA"/>
</dbReference>
<name>E1X665_HALMS</name>
<dbReference type="PANTHER" id="PTHR11644">
    <property type="entry name" value="CYTIDINE DEAMINASE"/>
    <property type="match status" value="1"/>
</dbReference>
<protein>
    <recommendedName>
        <fullName evidence="5 15">Cytidine deaminase</fullName>
        <ecNumber evidence="4 15">3.5.4.5</ecNumber>
    </recommendedName>
    <alternativeName>
        <fullName evidence="9 15">Cytidine aminohydrolase</fullName>
    </alternativeName>
</protein>
<gene>
    <name evidence="17" type="primary">cdd</name>
    <name evidence="17" type="ordered locus">BMS_2628</name>
</gene>
<evidence type="ECO:0000256" key="11">
    <source>
        <dbReference type="ARBA" id="ARBA00049558"/>
    </source>
</evidence>
<dbReference type="Pfam" id="PF00383">
    <property type="entry name" value="dCMP_cyt_deam_1"/>
    <property type="match status" value="1"/>
</dbReference>
<sequence>MNQEIEKAYKVALAARENAHAPYSKFLVGSAIKVKGHDEIFPGCNVENASYGATICAERNSLIGAVARLGKIEVEYVVVACDTKPVTVPCALCLQVLSEFAKPETPIHLGDLESVKKTVLFGDLLPMPFNTLDC</sequence>
<evidence type="ECO:0000256" key="3">
    <source>
        <dbReference type="ARBA" id="ARBA00006576"/>
    </source>
</evidence>
<dbReference type="GO" id="GO:0055086">
    <property type="term" value="P:nucleobase-containing small molecule metabolic process"/>
    <property type="evidence" value="ECO:0007669"/>
    <property type="project" value="UniProtKB-ARBA"/>
</dbReference>
<evidence type="ECO:0000256" key="8">
    <source>
        <dbReference type="ARBA" id="ARBA00022833"/>
    </source>
</evidence>
<evidence type="ECO:0000256" key="12">
    <source>
        <dbReference type="PIRSR" id="PIRSR606262-1"/>
    </source>
</evidence>
<dbReference type="OrthoDB" id="5294384at2"/>
<dbReference type="eggNOG" id="COG0295">
    <property type="taxonomic scope" value="Bacteria"/>
</dbReference>
<keyword evidence="8 14" id="KW-0862">Zinc</keyword>
<evidence type="ECO:0000256" key="10">
    <source>
        <dbReference type="ARBA" id="ARBA00049252"/>
    </source>
</evidence>
<dbReference type="PROSITE" id="PS51747">
    <property type="entry name" value="CYT_DCMP_DEAMINASES_2"/>
    <property type="match status" value="1"/>
</dbReference>
<dbReference type="EC" id="3.5.4.5" evidence="4 15"/>
<dbReference type="RefSeq" id="WP_014245185.1">
    <property type="nucleotide sequence ID" value="NC_016620.1"/>
</dbReference>
<comment type="function">
    <text evidence="2 15">This enzyme scavenges exogenous and endogenous cytidine and 2'-deoxycytidine for UMP synthesis.</text>
</comment>
<dbReference type="GO" id="GO:0004126">
    <property type="term" value="F:cytidine deaminase activity"/>
    <property type="evidence" value="ECO:0007669"/>
    <property type="project" value="UniProtKB-UniRule"/>
</dbReference>
<dbReference type="GO" id="GO:0008270">
    <property type="term" value="F:zinc ion binding"/>
    <property type="evidence" value="ECO:0007669"/>
    <property type="project" value="UniProtKB-UniRule"/>
</dbReference>
<comment type="catalytic activity">
    <reaction evidence="10 15">
        <text>2'-deoxycytidine + H2O + H(+) = 2'-deoxyuridine + NH4(+)</text>
        <dbReference type="Rhea" id="RHEA:13433"/>
        <dbReference type="ChEBI" id="CHEBI:15377"/>
        <dbReference type="ChEBI" id="CHEBI:15378"/>
        <dbReference type="ChEBI" id="CHEBI:15698"/>
        <dbReference type="ChEBI" id="CHEBI:16450"/>
        <dbReference type="ChEBI" id="CHEBI:28938"/>
        <dbReference type="EC" id="3.5.4.5"/>
    </reaction>
</comment>
<dbReference type="HOGENOM" id="CLU_097262_1_2_7"/>
<accession>E1X665</accession>
<comment type="catalytic activity">
    <reaction evidence="11 15">
        <text>cytidine + H2O + H(+) = uridine + NH4(+)</text>
        <dbReference type="Rhea" id="RHEA:16069"/>
        <dbReference type="ChEBI" id="CHEBI:15377"/>
        <dbReference type="ChEBI" id="CHEBI:15378"/>
        <dbReference type="ChEBI" id="CHEBI:16704"/>
        <dbReference type="ChEBI" id="CHEBI:17562"/>
        <dbReference type="ChEBI" id="CHEBI:28938"/>
        <dbReference type="EC" id="3.5.4.5"/>
    </reaction>
</comment>
<evidence type="ECO:0000313" key="18">
    <source>
        <dbReference type="Proteomes" id="UP000008963"/>
    </source>
</evidence>
<evidence type="ECO:0000256" key="9">
    <source>
        <dbReference type="ARBA" id="ARBA00032005"/>
    </source>
</evidence>
<evidence type="ECO:0000256" key="5">
    <source>
        <dbReference type="ARBA" id="ARBA00018266"/>
    </source>
</evidence>
<evidence type="ECO:0000256" key="14">
    <source>
        <dbReference type="PIRSR" id="PIRSR606262-3"/>
    </source>
</evidence>
<evidence type="ECO:0000259" key="16">
    <source>
        <dbReference type="PROSITE" id="PS51747"/>
    </source>
</evidence>
<proteinExistence type="inferred from homology"/>
<evidence type="ECO:0000256" key="15">
    <source>
        <dbReference type="RuleBase" id="RU364006"/>
    </source>
</evidence>
<evidence type="ECO:0000256" key="4">
    <source>
        <dbReference type="ARBA" id="ARBA00012783"/>
    </source>
</evidence>
<dbReference type="NCBIfam" id="TIGR01354">
    <property type="entry name" value="cyt_deam_tetra"/>
    <property type="match status" value="1"/>
</dbReference>
<comment type="similarity">
    <text evidence="3 15">Belongs to the cytidine and deoxycytidylate deaminase family.</text>
</comment>
<evidence type="ECO:0000313" key="17">
    <source>
        <dbReference type="EMBL" id="CBW27410.1"/>
    </source>
</evidence>
<comment type="cofactor">
    <cofactor evidence="1 14 15">
        <name>Zn(2+)</name>
        <dbReference type="ChEBI" id="CHEBI:29105"/>
    </cofactor>
</comment>
<dbReference type="InterPro" id="IPR006262">
    <property type="entry name" value="Cyt_deam_tetra"/>
</dbReference>
<evidence type="ECO:0000256" key="7">
    <source>
        <dbReference type="ARBA" id="ARBA00022801"/>
    </source>
</evidence>
<dbReference type="Proteomes" id="UP000008963">
    <property type="component" value="Chromosome"/>
</dbReference>
<keyword evidence="7 15" id="KW-0378">Hydrolase</keyword>
<dbReference type="KEGG" id="bmx:BMS_2628"/>
<dbReference type="NCBIfam" id="NF004064">
    <property type="entry name" value="PRK05578.1"/>
    <property type="match status" value="1"/>
</dbReference>
<dbReference type="SUPFAM" id="SSF53927">
    <property type="entry name" value="Cytidine deaminase-like"/>
    <property type="match status" value="1"/>
</dbReference>
<evidence type="ECO:0000256" key="13">
    <source>
        <dbReference type="PIRSR" id="PIRSR606262-2"/>
    </source>
</evidence>
<feature type="active site" description="Proton donor" evidence="12">
    <location>
        <position position="58"/>
    </location>
</feature>
<dbReference type="PANTHER" id="PTHR11644:SF2">
    <property type="entry name" value="CYTIDINE DEAMINASE"/>
    <property type="match status" value="1"/>
</dbReference>
<dbReference type="GO" id="GO:0005829">
    <property type="term" value="C:cytosol"/>
    <property type="evidence" value="ECO:0007669"/>
    <property type="project" value="TreeGrafter"/>
</dbReference>
<dbReference type="CDD" id="cd01283">
    <property type="entry name" value="cytidine_deaminase"/>
    <property type="match status" value="1"/>
</dbReference>
<feature type="binding site" evidence="13">
    <location>
        <begin position="45"/>
        <end position="51"/>
    </location>
    <ligand>
        <name>substrate</name>
    </ligand>
</feature>
<dbReference type="Gene3D" id="3.40.140.10">
    <property type="entry name" value="Cytidine Deaminase, domain 2"/>
    <property type="match status" value="1"/>
</dbReference>
<evidence type="ECO:0000256" key="6">
    <source>
        <dbReference type="ARBA" id="ARBA00022723"/>
    </source>
</evidence>
<dbReference type="PATRIC" id="fig|862908.3.peg.2509"/>
<feature type="binding site" evidence="14">
    <location>
        <position position="56"/>
    </location>
    <ligand>
        <name>Zn(2+)</name>
        <dbReference type="ChEBI" id="CHEBI:29105"/>
        <note>catalytic</note>
    </ligand>
</feature>
<organism evidence="17 18">
    <name type="scientific">Halobacteriovorax marinus (strain ATCC BAA-682 / DSM 15412 / SJ)</name>
    <name type="common">Bacteriovorax marinus</name>
    <dbReference type="NCBI Taxonomy" id="862908"/>
    <lineage>
        <taxon>Bacteria</taxon>
        <taxon>Pseudomonadati</taxon>
        <taxon>Bdellovibrionota</taxon>
        <taxon>Bacteriovoracia</taxon>
        <taxon>Bacteriovoracales</taxon>
        <taxon>Halobacteriovoraceae</taxon>
        <taxon>Halobacteriovorax</taxon>
    </lineage>
</organism>
<feature type="binding site" evidence="14">
    <location>
        <position position="93"/>
    </location>
    <ligand>
        <name>Zn(2+)</name>
        <dbReference type="ChEBI" id="CHEBI:29105"/>
        <note>catalytic</note>
    </ligand>
</feature>
<keyword evidence="6 14" id="KW-0479">Metal-binding</keyword>
<keyword evidence="18" id="KW-1185">Reference proteome</keyword>
<reference evidence="18" key="1">
    <citation type="journal article" date="2013" name="ISME J.">
        <title>A small predatory core genome in the divergent marine Bacteriovorax marinus SJ and the terrestrial Bdellovibrio bacteriovorus.</title>
        <authorList>
            <person name="Crossman L.C."/>
            <person name="Chen H."/>
            <person name="Cerdeno-Tarraga A.M."/>
            <person name="Brooks K."/>
            <person name="Quail M.A."/>
            <person name="Pineiro S.A."/>
            <person name="Hobley L."/>
            <person name="Sockett R.E."/>
            <person name="Bentley S.D."/>
            <person name="Parkhill J."/>
            <person name="Williams H.N."/>
            <person name="Stine O.C."/>
        </authorList>
    </citation>
    <scope>NUCLEOTIDE SEQUENCE [LARGE SCALE GENOMIC DNA]</scope>
    <source>
        <strain evidence="18">ATCC BAA-682 / DSM 15412 / SJ</strain>
    </source>
</reference>
<dbReference type="STRING" id="862908.BMS_2628"/>
<dbReference type="EMBL" id="FQ312005">
    <property type="protein sequence ID" value="CBW27410.1"/>
    <property type="molecule type" value="Genomic_DNA"/>
</dbReference>
<dbReference type="InterPro" id="IPR050202">
    <property type="entry name" value="Cyt/Deoxycyt_deaminase"/>
</dbReference>
<dbReference type="InterPro" id="IPR002125">
    <property type="entry name" value="CMP_dCMP_dom"/>
</dbReference>